<keyword evidence="1" id="KW-0175">Coiled coil</keyword>
<evidence type="ECO:0000313" key="3">
    <source>
        <dbReference type="EMBL" id="AEI68696.1"/>
    </source>
</evidence>
<evidence type="ECO:0000256" key="1">
    <source>
        <dbReference type="SAM" id="Coils"/>
    </source>
</evidence>
<dbReference type="eggNOG" id="ENOG502Z8GJ">
    <property type="taxonomic scope" value="Bacteria"/>
</dbReference>
<sequence>MPRSNSFNDVFRFIQLRPPAPAKAKKPLSLLKTSLAARLEGVRGIGTRMAAAEAMLQSGTETVRGVADLPGAAAVIAVIEELREQADATTDELLERLGKTETLQVEASLTRLSDTLLASYYASSGVPDELSALQDLYRVYDYLRAPTQKMPLATLLRRQLVTPLAPAAQEGLTATRAGSPASGAPQDKLSVPRVRAAGVADLMIVKQQIKRYESAEIAHVENIVSGEKKSRSHRRLDKTEDTYTTESEVVHEETHELTTDDRFELQRETASTLSQQMQYGVDMSVSVKYGTMVEFSNQFEMEEKFAQEQSQKNASKFAHGIVERSLDKITKKTHEQRIRKLTQETEETNLHELNNQTGAHVRGIYQFLDKVYEAQVFNYGLREMFDFVIPEPASYVWSLLEGEPASELPPAPEKFNAVIDEHSYSKWTQLYGVTDVPPPPVQSVMLAADGYHGEAEGSESKTPRSVIHLEVQVPAGYIPQMLTVGAMALTNVPHPILGVTVAGQALTWIGNGSKAETLDGGSNHYVKWTSPPMKLSGFLEDGGSLPESGKVGIDVLAYESNTYAVSARLQCVCSNELLKSWKQEASARIQKGYLERLQEWEQKVEKLKAEARAAEPKQPFGPSPGENKRTLLRELKKHCISIITKQFYTAFNATNDGAPPTFNLQEAETEGSFIRFFEQSFEWDQLQYVFYPYFWGRRAKWPERFEVENADPEYRDFLQAGAARVVVPVRPGFELAVTHFLETGKLWNGAGAPPQISSELYLSILDEIRARTDAPENEKKVGEPWDIRVPTPLVLLRDNAELPQWQLVDEEKWTWEPKP</sequence>
<evidence type="ECO:0000256" key="2">
    <source>
        <dbReference type="SAM" id="MobiDB-lite"/>
    </source>
</evidence>
<accession>F8CGG1</accession>
<protein>
    <submittedName>
        <fullName evidence="3">Uncharacterized protein</fullName>
    </submittedName>
</protein>
<feature type="region of interest" description="Disordered" evidence="2">
    <location>
        <begin position="227"/>
        <end position="262"/>
    </location>
</feature>
<proteinExistence type="predicted"/>
<dbReference type="KEGG" id="mfu:LILAB_34075"/>
<name>F8CGG1_MYXFH</name>
<dbReference type="HOGENOM" id="CLU_345076_0_0_7"/>
<feature type="coiled-coil region" evidence="1">
    <location>
        <begin position="590"/>
        <end position="617"/>
    </location>
</feature>
<dbReference type="EMBL" id="CP002830">
    <property type="protein sequence ID" value="AEI68696.1"/>
    <property type="molecule type" value="Genomic_DNA"/>
</dbReference>
<dbReference type="Proteomes" id="UP000000488">
    <property type="component" value="Chromosome"/>
</dbReference>
<feature type="compositionally biased region" description="Basic and acidic residues" evidence="2">
    <location>
        <begin position="248"/>
        <end position="262"/>
    </location>
</feature>
<organism evidence="3 4">
    <name type="scientific">Myxococcus fulvus (strain ATCC BAA-855 / HW-1)</name>
    <dbReference type="NCBI Taxonomy" id="483219"/>
    <lineage>
        <taxon>Bacteria</taxon>
        <taxon>Pseudomonadati</taxon>
        <taxon>Myxococcota</taxon>
        <taxon>Myxococcia</taxon>
        <taxon>Myxococcales</taxon>
        <taxon>Cystobacterineae</taxon>
        <taxon>Myxococcaceae</taxon>
        <taxon>Myxococcus</taxon>
    </lineage>
</organism>
<reference evidence="3 4" key="1">
    <citation type="journal article" date="2011" name="J. Bacteriol.">
        <title>Genome sequence of the halotolerant marine bacterium Myxococcus fulvus HW-1.</title>
        <authorList>
            <person name="Li Z.F."/>
            <person name="Li X."/>
            <person name="Liu H."/>
            <person name="Liu X."/>
            <person name="Han K."/>
            <person name="Wu Z.H."/>
            <person name="Hu W."/>
            <person name="Li F.F."/>
            <person name="Li Y.Z."/>
        </authorList>
    </citation>
    <scope>NUCLEOTIDE SEQUENCE [LARGE SCALE GENOMIC DNA]</scope>
    <source>
        <strain evidence="4">ATCC BAA-855 / HW-1</strain>
    </source>
</reference>
<dbReference type="STRING" id="483219.LILAB_34075"/>
<gene>
    <name evidence="3" type="ordered locus">LILAB_34075</name>
</gene>
<dbReference type="AlphaFoldDB" id="F8CGG1"/>
<evidence type="ECO:0000313" key="4">
    <source>
        <dbReference type="Proteomes" id="UP000000488"/>
    </source>
</evidence>